<dbReference type="InterPro" id="IPR009279">
    <property type="entry name" value="Portal_Mu"/>
</dbReference>
<dbReference type="EMBL" id="POWG01000084">
    <property type="protein sequence ID" value="PNQ94762.1"/>
    <property type="molecule type" value="Genomic_DNA"/>
</dbReference>
<organism evidence="2 4">
    <name type="scientific">Azospirillum argentinense</name>
    <dbReference type="NCBI Taxonomy" id="2970906"/>
    <lineage>
        <taxon>Bacteria</taxon>
        <taxon>Pseudomonadati</taxon>
        <taxon>Pseudomonadota</taxon>
        <taxon>Alphaproteobacteria</taxon>
        <taxon>Rhodospirillales</taxon>
        <taxon>Azospirillaceae</taxon>
        <taxon>Azospirillum</taxon>
    </lineage>
</organism>
<reference evidence="2 4" key="1">
    <citation type="journal article" date="2014" name="Genome Announc.">
        <title>Complete Genome Sequence of the Model Rhizosphere Strain Azospirillum brasilense Az39, Successfully Applied in Agriculture.</title>
        <authorList>
            <person name="Rivera D."/>
            <person name="Revale S."/>
            <person name="Molina R."/>
            <person name="Gualpa J."/>
            <person name="Puente M."/>
            <person name="Maroniche G."/>
            <person name="Paris G."/>
            <person name="Baker D."/>
            <person name="Clavijo B."/>
            <person name="McLay K."/>
            <person name="Spaepen S."/>
            <person name="Perticari A."/>
            <person name="Vazquez M."/>
            <person name="Wisniewski-Dye F."/>
            <person name="Watkins C."/>
            <person name="Martinez-Abarca F."/>
            <person name="Vanderleyden J."/>
            <person name="Cassan F."/>
        </authorList>
    </citation>
    <scope>NUCLEOTIDE SEQUENCE [LARGE SCALE GENOMIC DNA]</scope>
    <source>
        <strain evidence="2 4">Az39</strain>
        <plasmid evidence="2">AbAZ39_p3</plasmid>
    </source>
</reference>
<dbReference type="KEGG" id="abq:ABAZ39_28435"/>
<dbReference type="Pfam" id="PF06074">
    <property type="entry name" value="Portal_Mu"/>
    <property type="match status" value="1"/>
</dbReference>
<proteinExistence type="predicted"/>
<dbReference type="Proteomes" id="UP000236268">
    <property type="component" value="Unassembled WGS sequence"/>
</dbReference>
<feature type="region of interest" description="Disordered" evidence="1">
    <location>
        <begin position="258"/>
        <end position="301"/>
    </location>
</feature>
<geneLocation type="plasmid" evidence="3">
    <name>p58unnamed</name>
</geneLocation>
<dbReference type="AlphaFoldDB" id="A0A060DSM2"/>
<gene>
    <name evidence="2" type="ORF">ABAZ39_28435</name>
    <name evidence="3" type="ORF">C1S70_32580</name>
</gene>
<protein>
    <submittedName>
        <fullName evidence="2">Uncharacterized protein</fullName>
    </submittedName>
</protein>
<dbReference type="RefSeq" id="WP_051658643.1">
    <property type="nucleotide sequence ID" value="NZ_CP007796.1"/>
</dbReference>
<reference evidence="3 5" key="2">
    <citation type="submission" date="2018-01" db="EMBL/GenBank/DDBJ databases">
        <title>Whole genome sequence of Azospirillum brasilense REC3 isolated from strawberry roots.</title>
        <authorList>
            <person name="Fontana C.A."/>
            <person name="Salazar S.M."/>
            <person name="Bassi D."/>
            <person name="Puglisi E."/>
            <person name="Lovaisa N.C."/>
            <person name="Toffoli L.M."/>
            <person name="Pedraza R."/>
            <person name="Cocconcelli P.S."/>
        </authorList>
    </citation>
    <scope>NUCLEOTIDE SEQUENCE [LARGE SCALE GENOMIC DNA]</scope>
    <source>
        <strain evidence="3 5">REC3</strain>
        <plasmid evidence="3">p58unnamed</plasmid>
    </source>
</reference>
<evidence type="ECO:0000313" key="3">
    <source>
        <dbReference type="EMBL" id="PNQ94762.1"/>
    </source>
</evidence>
<dbReference type="Proteomes" id="UP000027186">
    <property type="component" value="Plasmid AbAZ39_p3"/>
</dbReference>
<evidence type="ECO:0000313" key="4">
    <source>
        <dbReference type="Proteomes" id="UP000027186"/>
    </source>
</evidence>
<evidence type="ECO:0000256" key="1">
    <source>
        <dbReference type="SAM" id="MobiDB-lite"/>
    </source>
</evidence>
<evidence type="ECO:0000313" key="5">
    <source>
        <dbReference type="Proteomes" id="UP000236268"/>
    </source>
</evidence>
<geneLocation type="plasmid" evidence="2 4">
    <name>AbAZ39_p3</name>
</geneLocation>
<dbReference type="OrthoDB" id="7059604at2"/>
<feature type="compositionally biased region" description="Basic residues" evidence="1">
    <location>
        <begin position="285"/>
        <end position="294"/>
    </location>
</feature>
<accession>A0A2K1FQC8</accession>
<evidence type="ECO:0000313" key="2">
    <source>
        <dbReference type="EMBL" id="AIB15792.1"/>
    </source>
</evidence>
<keyword evidence="2" id="KW-0614">Plasmid</keyword>
<sequence length="342" mass="38457">MSDDQITKAAGSNAGSASGLSLLTEVGRGGLRHWGGYIYDDEDPQLRGLQAIRKYREMTKDPTIAAMLFALTALFRSVSWRIEASGDTPAYREARDFVEGVLFEDMEHTWEDFVADAVTMFPYGFAPFEMVYRKRTGTPKGADPLAGSQYKDGKIGLRKIALRSQDTMQRWWFDQESDDLLGLYQLDPVRGREVQIPMERLVLIRTTANRGNPEGKSILEPAVRPYMALRMFENAEASVAVRAGGIVTLEIPVGDSMTRRSGHHGSSLPRRWRTTAPASFSCRRSSTRKARRSTPTRSATPWRMAAAAATFPLSSAGRSRRWRRWHWRTSFSSATTMRMKSS</sequence>
<accession>A0A060DSM2</accession>
<name>A0A060DSM2_9PROT</name>
<dbReference type="EMBL" id="CP007796">
    <property type="protein sequence ID" value="AIB15792.1"/>
    <property type="molecule type" value="Genomic_DNA"/>
</dbReference>